<dbReference type="GO" id="GO:0000724">
    <property type="term" value="P:double-strand break repair via homologous recombination"/>
    <property type="evidence" value="ECO:0007669"/>
    <property type="project" value="InterPro"/>
</dbReference>
<dbReference type="PROSITE" id="PS50162">
    <property type="entry name" value="RECA_2"/>
    <property type="match status" value="1"/>
</dbReference>
<dbReference type="GO" id="GO:0033063">
    <property type="term" value="C:Rad51B-Rad51C-Rad51D-XRCC2 complex"/>
    <property type="evidence" value="ECO:0007669"/>
    <property type="project" value="InterPro"/>
</dbReference>
<keyword evidence="4" id="KW-1185">Reference proteome</keyword>
<feature type="region of interest" description="Disordered" evidence="1">
    <location>
        <begin position="234"/>
        <end position="253"/>
    </location>
</feature>
<dbReference type="eggNOG" id="KOG0838">
    <property type="taxonomic scope" value="Eukaryota"/>
</dbReference>
<accession>M4F9L5</accession>
<feature type="domain" description="RecA family profile 1" evidence="2">
    <location>
        <begin position="2"/>
        <end position="224"/>
    </location>
</feature>
<dbReference type="InterPro" id="IPR015424">
    <property type="entry name" value="PyrdxlP-dep_Trfase"/>
</dbReference>
<dbReference type="Gene3D" id="3.90.1150.10">
    <property type="entry name" value="Aspartate Aminotransferase, domain 1"/>
    <property type="match status" value="1"/>
</dbReference>
<dbReference type="InterPro" id="IPR030547">
    <property type="entry name" value="XRCC2"/>
</dbReference>
<protein>
    <recommendedName>
        <fullName evidence="2">RecA family profile 1 domain-containing protein</fullName>
    </recommendedName>
</protein>
<dbReference type="GO" id="GO:0140664">
    <property type="term" value="F:ATP-dependent DNA damage sensor activity"/>
    <property type="evidence" value="ECO:0007669"/>
    <property type="project" value="InterPro"/>
</dbReference>
<dbReference type="SUPFAM" id="SSF52540">
    <property type="entry name" value="P-loop containing nucleoside triphosphate hydrolases"/>
    <property type="match status" value="1"/>
</dbReference>
<dbReference type="GO" id="GO:0005524">
    <property type="term" value="F:ATP binding"/>
    <property type="evidence" value="ECO:0007669"/>
    <property type="project" value="InterPro"/>
</dbReference>
<dbReference type="PANTHER" id="PTHR46644">
    <property type="entry name" value="DNA REPAIR PROTEIN XRCC2"/>
    <property type="match status" value="1"/>
</dbReference>
<dbReference type="STRING" id="51351.M4F9L5"/>
<dbReference type="Gene3D" id="3.40.50.300">
    <property type="entry name" value="P-loop containing nucleotide triphosphate hydrolases"/>
    <property type="match status" value="1"/>
</dbReference>
<proteinExistence type="predicted"/>
<dbReference type="Gramene" id="Bra037778.1">
    <property type="protein sequence ID" value="Bra037778.1-P"/>
    <property type="gene ID" value="Bra037778"/>
</dbReference>
<dbReference type="GO" id="GO:0005657">
    <property type="term" value="C:replication fork"/>
    <property type="evidence" value="ECO:0007669"/>
    <property type="project" value="InterPro"/>
</dbReference>
<evidence type="ECO:0000259" key="2">
    <source>
        <dbReference type="PROSITE" id="PS50162"/>
    </source>
</evidence>
<dbReference type="InParanoid" id="M4F9L5"/>
<dbReference type="InterPro" id="IPR027417">
    <property type="entry name" value="P-loop_NTPase"/>
</dbReference>
<reference evidence="3 4" key="2">
    <citation type="journal article" date="2018" name="Hortic Res">
        <title>Improved Brassica rapa reference genome by single-molecule sequencing and chromosome conformation capture technologies.</title>
        <authorList>
            <person name="Zhang L."/>
            <person name="Cai X."/>
            <person name="Wu J."/>
            <person name="Liu M."/>
            <person name="Grob S."/>
            <person name="Cheng F."/>
            <person name="Liang J."/>
            <person name="Cai C."/>
            <person name="Liu Z."/>
            <person name="Liu B."/>
            <person name="Wang F."/>
            <person name="Li S."/>
            <person name="Liu F."/>
            <person name="Li X."/>
            <person name="Cheng L."/>
            <person name="Yang W."/>
            <person name="Li M.H."/>
            <person name="Grossniklaus U."/>
            <person name="Zheng H."/>
            <person name="Wang X."/>
        </authorList>
    </citation>
    <scope>NUCLEOTIDE SEQUENCE [LARGE SCALE GENOMIC DNA]</scope>
    <source>
        <strain evidence="3 4">cv. Chiifu-401-42</strain>
    </source>
</reference>
<dbReference type="InterPro" id="IPR015422">
    <property type="entry name" value="PyrdxlP-dep_Trfase_small"/>
</dbReference>
<dbReference type="AlphaFoldDB" id="M4F9L5"/>
<evidence type="ECO:0000313" key="3">
    <source>
        <dbReference type="EnsemblPlants" id="Bra037778.1-P"/>
    </source>
</evidence>
<dbReference type="FunCoup" id="M4F9L5">
    <property type="interactions" value="1823"/>
</dbReference>
<dbReference type="HOGENOM" id="CLU_490363_0_0_1"/>
<dbReference type="Proteomes" id="UP000011750">
    <property type="component" value="Chromosome A09"/>
</dbReference>
<dbReference type="InterPro" id="IPR020588">
    <property type="entry name" value="RecA_ATP-bd"/>
</dbReference>
<name>M4F9L5_BRACM</name>
<evidence type="ECO:0000256" key="1">
    <source>
        <dbReference type="SAM" id="MobiDB-lite"/>
    </source>
</evidence>
<dbReference type="GO" id="GO:0003677">
    <property type="term" value="F:DNA binding"/>
    <property type="evidence" value="ECO:0007669"/>
    <property type="project" value="InterPro"/>
</dbReference>
<organism evidence="3 4">
    <name type="scientific">Brassica campestris</name>
    <name type="common">Field mustard</name>
    <dbReference type="NCBI Taxonomy" id="3711"/>
    <lineage>
        <taxon>Eukaryota</taxon>
        <taxon>Viridiplantae</taxon>
        <taxon>Streptophyta</taxon>
        <taxon>Embryophyta</taxon>
        <taxon>Tracheophyta</taxon>
        <taxon>Spermatophyta</taxon>
        <taxon>Magnoliopsida</taxon>
        <taxon>eudicotyledons</taxon>
        <taxon>Gunneridae</taxon>
        <taxon>Pentapetalae</taxon>
        <taxon>rosids</taxon>
        <taxon>malvids</taxon>
        <taxon>Brassicales</taxon>
        <taxon>Brassicaceae</taxon>
        <taxon>Brassiceae</taxon>
        <taxon>Brassica</taxon>
    </lineage>
</organism>
<dbReference type="eggNOG" id="KOG2859">
    <property type="taxonomic scope" value="Eukaryota"/>
</dbReference>
<reference evidence="3" key="3">
    <citation type="submission" date="2023-03" db="UniProtKB">
        <authorList>
            <consortium name="EnsemblPlants"/>
        </authorList>
    </citation>
    <scope>IDENTIFICATION</scope>
    <source>
        <strain evidence="3">cv. Chiifu-401-42</strain>
    </source>
</reference>
<dbReference type="CDD" id="cd19490">
    <property type="entry name" value="XRCC2"/>
    <property type="match status" value="1"/>
</dbReference>
<sequence length="556" mass="62966">MLSRVLGDRAFLLLPPLHRVPLRAGNVVEITGSSPTAKTQILIQAAITCILPKTWNGVHYGGLEKLVLFLDLDCRFDVLRLSDMLKHRLLEAYRIGNGAWWQLEESNVKTQDKSKIVYDEELYVSCMKRFLYLRCYDSLELLSTLKTLHYRIRLQEACGSQVGVLMIDSIGAFHWTDRLSSSLALEKNNRKSLSLTNVVETIVQEMKKLMQVHSLVVIATKATIYEDKYPTNENNRNISSHSDLLGNPSSKAQQPPFREFMPSSWQAFVTHKIFIRKSGVECTARVYESGEGQITSCRLEKKKFYEPTVCVKPWMNWQLHEFIHASNDVPTILPQILVAKKRTKLHTADEENAQVLALALLRRKCRLVIGKVYEMVCEMCHITLNKTAIFGDNGTISPGGTLAATTRGRIASDFKTIADFLMKADHKTSYEMHASSYQRDIATAASSQNKRRSRGNLQKTSDFEANNSLEYQYQCAKRLPLLSHSQKTWQEATKSSVPRRVANLVYGVSPVSAALSVGRLEFYALFIEEGLDLSSNPWKKEDMKSFDKVLKLSGKA</sequence>
<evidence type="ECO:0000313" key="4">
    <source>
        <dbReference type="Proteomes" id="UP000011750"/>
    </source>
</evidence>
<dbReference type="SUPFAM" id="SSF53383">
    <property type="entry name" value="PLP-dependent transferases"/>
    <property type="match status" value="1"/>
</dbReference>
<dbReference type="eggNOG" id="KOG2467">
    <property type="taxonomic scope" value="Eukaryota"/>
</dbReference>
<dbReference type="EnsemblPlants" id="Bra037778.1">
    <property type="protein sequence ID" value="Bra037778.1-P"/>
    <property type="gene ID" value="Bra037778"/>
</dbReference>
<dbReference type="PANTHER" id="PTHR46644:SF2">
    <property type="entry name" value="DNA REPAIR PROTEIN XRCC2"/>
    <property type="match status" value="1"/>
</dbReference>
<reference evidence="3 4" key="1">
    <citation type="journal article" date="2011" name="Nat. Genet.">
        <title>The genome of the mesopolyploid crop species Brassica rapa.</title>
        <authorList>
            <consortium name="Brassica rapa Genome Sequencing Project Consortium"/>
            <person name="Wang X."/>
            <person name="Wang H."/>
            <person name="Wang J."/>
            <person name="Sun R."/>
            <person name="Wu J."/>
            <person name="Liu S."/>
            <person name="Bai Y."/>
            <person name="Mun J.H."/>
            <person name="Bancroft I."/>
            <person name="Cheng F."/>
            <person name="Huang S."/>
            <person name="Li X."/>
            <person name="Hua W."/>
            <person name="Wang J."/>
            <person name="Wang X."/>
            <person name="Freeling M."/>
            <person name="Pires J.C."/>
            <person name="Paterson A.H."/>
            <person name="Chalhoub B."/>
            <person name="Wang B."/>
            <person name="Hayward A."/>
            <person name="Sharpe A.G."/>
            <person name="Park B.S."/>
            <person name="Weisshaar B."/>
            <person name="Liu B."/>
            <person name="Li B."/>
            <person name="Liu B."/>
            <person name="Tong C."/>
            <person name="Song C."/>
            <person name="Duran C."/>
            <person name="Peng C."/>
            <person name="Geng C."/>
            <person name="Koh C."/>
            <person name="Lin C."/>
            <person name="Edwards D."/>
            <person name="Mu D."/>
            <person name="Shen D."/>
            <person name="Soumpourou E."/>
            <person name="Li F."/>
            <person name="Fraser F."/>
            <person name="Conant G."/>
            <person name="Lassalle G."/>
            <person name="King G.J."/>
            <person name="Bonnema G."/>
            <person name="Tang H."/>
            <person name="Wang H."/>
            <person name="Belcram H."/>
            <person name="Zhou H."/>
            <person name="Hirakawa H."/>
            <person name="Abe H."/>
            <person name="Guo H."/>
            <person name="Wang H."/>
            <person name="Jin H."/>
            <person name="Parkin I.A."/>
            <person name="Batley J."/>
            <person name="Kim J.S."/>
            <person name="Just J."/>
            <person name="Li J."/>
            <person name="Xu J."/>
            <person name="Deng J."/>
            <person name="Kim J.A."/>
            <person name="Li J."/>
            <person name="Yu J."/>
            <person name="Meng J."/>
            <person name="Wang J."/>
            <person name="Min J."/>
            <person name="Poulain J."/>
            <person name="Wang J."/>
            <person name="Hatakeyama K."/>
            <person name="Wu K."/>
            <person name="Wang L."/>
            <person name="Fang L."/>
            <person name="Trick M."/>
            <person name="Links M.G."/>
            <person name="Zhao M."/>
            <person name="Jin M."/>
            <person name="Ramchiary N."/>
            <person name="Drou N."/>
            <person name="Berkman P.J."/>
            <person name="Cai Q."/>
            <person name="Huang Q."/>
            <person name="Li R."/>
            <person name="Tabata S."/>
            <person name="Cheng S."/>
            <person name="Zhang S."/>
            <person name="Zhang S."/>
            <person name="Huang S."/>
            <person name="Sato S."/>
            <person name="Sun S."/>
            <person name="Kwon S.J."/>
            <person name="Choi S.R."/>
            <person name="Lee T.H."/>
            <person name="Fan W."/>
            <person name="Zhao X."/>
            <person name="Tan X."/>
            <person name="Xu X."/>
            <person name="Wang Y."/>
            <person name="Qiu Y."/>
            <person name="Yin Y."/>
            <person name="Li Y."/>
            <person name="Du Y."/>
            <person name="Liao Y."/>
            <person name="Lim Y."/>
            <person name="Narusaka Y."/>
            <person name="Wang Y."/>
            <person name="Wang Z."/>
            <person name="Li Z."/>
            <person name="Wang Z."/>
            <person name="Xiong Z."/>
            <person name="Zhang Z."/>
        </authorList>
    </citation>
    <scope>NUCLEOTIDE SEQUENCE [LARGE SCALE GENOMIC DNA]</scope>
    <source>
        <strain evidence="3 4">cv. Chiifu-401-42</strain>
    </source>
</reference>